<organism evidence="2 3">
    <name type="scientific">Flavobacterium arsenatis</name>
    <dbReference type="NCBI Taxonomy" id="1484332"/>
    <lineage>
        <taxon>Bacteria</taxon>
        <taxon>Pseudomonadati</taxon>
        <taxon>Bacteroidota</taxon>
        <taxon>Flavobacteriia</taxon>
        <taxon>Flavobacteriales</taxon>
        <taxon>Flavobacteriaceae</taxon>
        <taxon>Flavobacterium</taxon>
    </lineage>
</organism>
<dbReference type="RefSeq" id="WP_310023820.1">
    <property type="nucleotide sequence ID" value="NZ_JAVDVI010000001.1"/>
</dbReference>
<protein>
    <submittedName>
        <fullName evidence="2">Metal-sulfur cluster biosynthetic enzyme</fullName>
    </submittedName>
</protein>
<sequence>MNAEDKKEELMEWLSKVEEPSILYQVAKIKEESEADIKSQTEKIWDFFIQQYLN</sequence>
<evidence type="ECO:0000313" key="2">
    <source>
        <dbReference type="EMBL" id="MDR6966313.1"/>
    </source>
</evidence>
<dbReference type="InterPro" id="IPR001849">
    <property type="entry name" value="PH_domain"/>
</dbReference>
<comment type="caution">
    <text evidence="2">The sequence shown here is derived from an EMBL/GenBank/DDBJ whole genome shotgun (WGS) entry which is preliminary data.</text>
</comment>
<keyword evidence="3" id="KW-1185">Reference proteome</keyword>
<evidence type="ECO:0000313" key="3">
    <source>
        <dbReference type="Proteomes" id="UP001255185"/>
    </source>
</evidence>
<name>A0ABU1TK12_9FLAO</name>
<proteinExistence type="predicted"/>
<dbReference type="PROSITE" id="PS50003">
    <property type="entry name" value="PH_DOMAIN"/>
    <property type="match status" value="1"/>
</dbReference>
<dbReference type="Proteomes" id="UP001255185">
    <property type="component" value="Unassembled WGS sequence"/>
</dbReference>
<accession>A0ABU1TK12</accession>
<reference evidence="2 3" key="1">
    <citation type="submission" date="2023-07" db="EMBL/GenBank/DDBJ databases">
        <title>Sorghum-associated microbial communities from plants grown in Nebraska, USA.</title>
        <authorList>
            <person name="Schachtman D."/>
        </authorList>
    </citation>
    <scope>NUCLEOTIDE SEQUENCE [LARGE SCALE GENOMIC DNA]</scope>
    <source>
        <strain evidence="2 3">3773</strain>
    </source>
</reference>
<gene>
    <name evidence="2" type="ORF">J2X31_000306</name>
</gene>
<evidence type="ECO:0000259" key="1">
    <source>
        <dbReference type="PROSITE" id="PS50003"/>
    </source>
</evidence>
<dbReference type="EMBL" id="JAVDVI010000001">
    <property type="protein sequence ID" value="MDR6966313.1"/>
    <property type="molecule type" value="Genomic_DNA"/>
</dbReference>
<feature type="domain" description="PH" evidence="1">
    <location>
        <begin position="1"/>
        <end position="22"/>
    </location>
</feature>